<dbReference type="InterPro" id="IPR004692">
    <property type="entry name" value="SecG"/>
</dbReference>
<keyword evidence="4 9" id="KW-0812">Transmembrane</keyword>
<dbReference type="GO" id="GO:0005886">
    <property type="term" value="C:plasma membrane"/>
    <property type="evidence" value="ECO:0007669"/>
    <property type="project" value="UniProtKB-SubCell"/>
</dbReference>
<gene>
    <name evidence="10" type="primary">secG</name>
    <name evidence="10" type="ORF">COT49_02785</name>
</gene>
<evidence type="ECO:0000256" key="4">
    <source>
        <dbReference type="ARBA" id="ARBA00022692"/>
    </source>
</evidence>
<proteinExistence type="inferred from homology"/>
<sequence>MNLNSLLTLFQILTAVMIIMLVILQGGGAGLSGSGGSYANYFASKRGFDRYIFILTIFFATLFIFISIGTIFVR</sequence>
<evidence type="ECO:0000313" key="10">
    <source>
        <dbReference type="EMBL" id="PIS22989.1"/>
    </source>
</evidence>
<dbReference type="PRINTS" id="PR01651">
    <property type="entry name" value="SECGEXPORT"/>
</dbReference>
<evidence type="ECO:0000256" key="2">
    <source>
        <dbReference type="ARBA" id="ARBA00008445"/>
    </source>
</evidence>
<keyword evidence="7 9" id="KW-0811">Translocation</keyword>
<feature type="transmembrane region" description="Helical" evidence="9">
    <location>
        <begin position="51"/>
        <end position="73"/>
    </location>
</feature>
<evidence type="ECO:0000256" key="9">
    <source>
        <dbReference type="RuleBase" id="RU365087"/>
    </source>
</evidence>
<comment type="function">
    <text evidence="9">Involved in protein export. Participates in an early event of protein translocation.</text>
</comment>
<feature type="transmembrane region" description="Helical" evidence="9">
    <location>
        <begin position="12"/>
        <end position="31"/>
    </location>
</feature>
<evidence type="ECO:0000256" key="1">
    <source>
        <dbReference type="ARBA" id="ARBA00004141"/>
    </source>
</evidence>
<dbReference type="NCBIfam" id="TIGR00810">
    <property type="entry name" value="secG"/>
    <property type="match status" value="1"/>
</dbReference>
<comment type="subcellular location">
    <subcellularLocation>
        <location evidence="9">Cell membrane</location>
        <topology evidence="9">Multi-pass membrane protein</topology>
    </subcellularLocation>
    <subcellularLocation>
        <location evidence="1">Membrane</location>
        <topology evidence="1">Multi-pass membrane protein</topology>
    </subcellularLocation>
</comment>
<comment type="caution">
    <text evidence="10">The sequence shown here is derived from an EMBL/GenBank/DDBJ whole genome shotgun (WGS) entry which is preliminary data.</text>
</comment>
<accession>A0A2H0XFT5</accession>
<keyword evidence="6 9" id="KW-1133">Transmembrane helix</keyword>
<evidence type="ECO:0000256" key="5">
    <source>
        <dbReference type="ARBA" id="ARBA00022927"/>
    </source>
</evidence>
<keyword evidence="9" id="KW-1003">Cell membrane</keyword>
<organism evidence="10 11">
    <name type="scientific">candidate division WWE3 bacterium CG08_land_8_20_14_0_20_40_13</name>
    <dbReference type="NCBI Taxonomy" id="1975084"/>
    <lineage>
        <taxon>Bacteria</taxon>
        <taxon>Katanobacteria</taxon>
    </lineage>
</organism>
<evidence type="ECO:0000256" key="3">
    <source>
        <dbReference type="ARBA" id="ARBA00022448"/>
    </source>
</evidence>
<evidence type="ECO:0000313" key="11">
    <source>
        <dbReference type="Proteomes" id="UP000230340"/>
    </source>
</evidence>
<comment type="similarity">
    <text evidence="2 9">Belongs to the SecG family.</text>
</comment>
<dbReference type="GO" id="GO:0009306">
    <property type="term" value="P:protein secretion"/>
    <property type="evidence" value="ECO:0007669"/>
    <property type="project" value="UniProtKB-UniRule"/>
</dbReference>
<keyword evidence="5 9" id="KW-0653">Protein transport</keyword>
<evidence type="ECO:0000256" key="8">
    <source>
        <dbReference type="ARBA" id="ARBA00023136"/>
    </source>
</evidence>
<name>A0A2H0XFT5_UNCKA</name>
<dbReference type="AlphaFoldDB" id="A0A2H0XFT5"/>
<reference evidence="11" key="1">
    <citation type="submission" date="2017-09" db="EMBL/GenBank/DDBJ databases">
        <title>Depth-based differentiation of microbial function through sediment-hosted aquifers and enrichment of novel symbionts in the deep terrestrial subsurface.</title>
        <authorList>
            <person name="Probst A.J."/>
            <person name="Ladd B."/>
            <person name="Jarett J.K."/>
            <person name="Geller-Mcgrath D.E."/>
            <person name="Sieber C.M.K."/>
            <person name="Emerson J.B."/>
            <person name="Anantharaman K."/>
            <person name="Thomas B.C."/>
            <person name="Malmstrom R."/>
            <person name="Stieglmeier M."/>
            <person name="Klingl A."/>
            <person name="Woyke T."/>
            <person name="Ryan C.M."/>
            <person name="Banfield J.F."/>
        </authorList>
    </citation>
    <scope>NUCLEOTIDE SEQUENCE [LARGE SCALE GENOMIC DNA]</scope>
</reference>
<dbReference type="Pfam" id="PF03840">
    <property type="entry name" value="SecG"/>
    <property type="match status" value="1"/>
</dbReference>
<dbReference type="EMBL" id="PEYT01000023">
    <property type="protein sequence ID" value="PIS22989.1"/>
    <property type="molecule type" value="Genomic_DNA"/>
</dbReference>
<evidence type="ECO:0000256" key="6">
    <source>
        <dbReference type="ARBA" id="ARBA00022989"/>
    </source>
</evidence>
<protein>
    <recommendedName>
        <fullName evidence="9">Protein-export membrane protein SecG</fullName>
    </recommendedName>
</protein>
<keyword evidence="3 9" id="KW-0813">Transport</keyword>
<evidence type="ECO:0000256" key="7">
    <source>
        <dbReference type="ARBA" id="ARBA00023010"/>
    </source>
</evidence>
<dbReference type="GO" id="GO:0015450">
    <property type="term" value="F:protein-transporting ATPase activity"/>
    <property type="evidence" value="ECO:0007669"/>
    <property type="project" value="UniProtKB-UniRule"/>
</dbReference>
<keyword evidence="8 9" id="KW-0472">Membrane</keyword>
<dbReference type="Proteomes" id="UP000230340">
    <property type="component" value="Unassembled WGS sequence"/>
</dbReference>